<evidence type="ECO:0000256" key="1">
    <source>
        <dbReference type="SAM" id="Phobius"/>
    </source>
</evidence>
<keyword evidence="1" id="KW-1133">Transmembrane helix</keyword>
<evidence type="ECO:0000313" key="2">
    <source>
        <dbReference type="EMBL" id="RNA24642.1"/>
    </source>
</evidence>
<keyword evidence="1" id="KW-0472">Membrane</keyword>
<proteinExistence type="predicted"/>
<gene>
    <name evidence="2" type="ORF">BpHYR1_017809</name>
</gene>
<reference evidence="2 3" key="1">
    <citation type="journal article" date="2018" name="Sci. Rep.">
        <title>Genomic signatures of local adaptation to the degree of environmental predictability in rotifers.</title>
        <authorList>
            <person name="Franch-Gras L."/>
            <person name="Hahn C."/>
            <person name="Garcia-Roger E.M."/>
            <person name="Carmona M.J."/>
            <person name="Serra M."/>
            <person name="Gomez A."/>
        </authorList>
    </citation>
    <scope>NUCLEOTIDE SEQUENCE [LARGE SCALE GENOMIC DNA]</scope>
    <source>
        <strain evidence="2">HYR1</strain>
    </source>
</reference>
<dbReference type="OrthoDB" id="10529716at2759"/>
<feature type="transmembrane region" description="Helical" evidence="1">
    <location>
        <begin position="6"/>
        <end position="28"/>
    </location>
</feature>
<dbReference type="AlphaFoldDB" id="A0A3M7RM53"/>
<name>A0A3M7RM53_BRAPC</name>
<comment type="caution">
    <text evidence="2">The sequence shown here is derived from an EMBL/GenBank/DDBJ whole genome shotgun (WGS) entry which is preliminary data.</text>
</comment>
<evidence type="ECO:0000313" key="3">
    <source>
        <dbReference type="Proteomes" id="UP000276133"/>
    </source>
</evidence>
<dbReference type="EMBL" id="REGN01003084">
    <property type="protein sequence ID" value="RNA24642.1"/>
    <property type="molecule type" value="Genomic_DNA"/>
</dbReference>
<accession>A0A3M7RM53</accession>
<keyword evidence="1" id="KW-0812">Transmembrane</keyword>
<protein>
    <submittedName>
        <fullName evidence="2">Uncharacterized protein</fullName>
    </submittedName>
</protein>
<dbReference type="Proteomes" id="UP000276133">
    <property type="component" value="Unassembled WGS sequence"/>
</dbReference>
<sequence>MYYVMSIPEVLVLLFVLVLWMISIFFCYKRYEKINTIERADMPNMNIKNVNQSMETQSCHSLSKNNAANTSQIANPYPNSLKENNSFNDPSDAFDNSIFCNNFMLERYHEPTNPSLYFIDETNAKTSRIELISFQKYQKYRKYHQNFNIYSSQQSRQVNRPYLGLAQFKAVMGQSMNAKNVNSNNSGTDMCKQNLSMVKSNSEPALKELLVETKKTKMPANLAKSNSICNENVFKSKQNDEKSRLAEKRSRLMYTNKSLNENHLIDPHKIPKVIQKSLIDLHKRSVWNLTHKPQANEKAKSQSKNALNFLHLRAKSKEVNSSQSNLARVITQMKSGNEIKMKINDNLL</sequence>
<organism evidence="2 3">
    <name type="scientific">Brachionus plicatilis</name>
    <name type="common">Marine rotifer</name>
    <name type="synonym">Brachionus muelleri</name>
    <dbReference type="NCBI Taxonomy" id="10195"/>
    <lineage>
        <taxon>Eukaryota</taxon>
        <taxon>Metazoa</taxon>
        <taxon>Spiralia</taxon>
        <taxon>Gnathifera</taxon>
        <taxon>Rotifera</taxon>
        <taxon>Eurotatoria</taxon>
        <taxon>Monogononta</taxon>
        <taxon>Pseudotrocha</taxon>
        <taxon>Ploima</taxon>
        <taxon>Brachionidae</taxon>
        <taxon>Brachionus</taxon>
    </lineage>
</organism>
<keyword evidence="3" id="KW-1185">Reference proteome</keyword>